<dbReference type="SMART" id="SM01209">
    <property type="entry name" value="GARS_A"/>
    <property type="match status" value="1"/>
</dbReference>
<dbReference type="InterPro" id="IPR036477">
    <property type="entry name" value="Formyl_transf_N_sf"/>
</dbReference>
<dbReference type="InterPro" id="IPR020559">
    <property type="entry name" value="PRibGlycinamide_synth_CS"/>
</dbReference>
<dbReference type="Gene3D" id="3.30.470.20">
    <property type="entry name" value="ATP-grasp fold, B domain"/>
    <property type="match status" value="1"/>
</dbReference>
<dbReference type="Pfam" id="PF02843">
    <property type="entry name" value="GARS_C"/>
    <property type="match status" value="1"/>
</dbReference>
<dbReference type="PANTHER" id="PTHR43472">
    <property type="entry name" value="PHOSPHORIBOSYLAMINE--GLYCINE LIGASE"/>
    <property type="match status" value="1"/>
</dbReference>
<evidence type="ECO:0000256" key="14">
    <source>
        <dbReference type="SAM" id="SignalP"/>
    </source>
</evidence>
<protein>
    <recommendedName>
        <fullName evidence="5">Trifunctional purine biosynthetic protein adenosine-3</fullName>
        <ecNumber evidence="4">6.3.4.13</ecNumber>
    </recommendedName>
    <alternativeName>
        <fullName evidence="11">Glycinamide ribonucleotide synthetase</fullName>
    </alternativeName>
    <alternativeName>
        <fullName evidence="12">Phosphoribosylglycinamide synthetase</fullName>
    </alternativeName>
</protein>
<reference evidence="16 17" key="1">
    <citation type="submission" date="2019-01" db="EMBL/GenBank/DDBJ databases">
        <title>Nuclear Genome Assembly of the Microalgal Biofuel strain Nannochloropsis salina CCMP1776.</title>
        <authorList>
            <person name="Hovde B."/>
        </authorList>
    </citation>
    <scope>NUCLEOTIDE SEQUENCE [LARGE SCALE GENOMIC DNA]</scope>
    <source>
        <strain evidence="16 17">CCMP1776</strain>
    </source>
</reference>
<keyword evidence="6" id="KW-0436">Ligase</keyword>
<organism evidence="16 17">
    <name type="scientific">Nannochloropsis salina CCMP1776</name>
    <dbReference type="NCBI Taxonomy" id="1027361"/>
    <lineage>
        <taxon>Eukaryota</taxon>
        <taxon>Sar</taxon>
        <taxon>Stramenopiles</taxon>
        <taxon>Ochrophyta</taxon>
        <taxon>Eustigmatophyceae</taxon>
        <taxon>Eustigmatales</taxon>
        <taxon>Monodopsidaceae</taxon>
        <taxon>Microchloropsis</taxon>
        <taxon>Microchloropsis salina</taxon>
    </lineage>
</organism>
<dbReference type="NCBIfam" id="TIGR00877">
    <property type="entry name" value="purD"/>
    <property type="match status" value="1"/>
</dbReference>
<dbReference type="SUPFAM" id="SSF56059">
    <property type="entry name" value="Glutathione synthetase ATP-binding domain-like"/>
    <property type="match status" value="1"/>
</dbReference>
<name>A0A4D9D7F5_9STRA</name>
<dbReference type="HAMAP" id="MF_00138">
    <property type="entry name" value="GARS"/>
    <property type="match status" value="1"/>
</dbReference>
<evidence type="ECO:0000256" key="1">
    <source>
        <dbReference type="ARBA" id="ARBA00005174"/>
    </source>
</evidence>
<sequence>MRRFLFVCPLWTTCLLYVSCLIHVNVEGLKLFPTAVSTSLKAAPKHRSVGIIASSSPNIETTTNHTARKVLVIGSGGREFALTQALLRLSSPEAIYVAPGNAGTQQLSPPVVVNVPELKPNDFKGITDFAQKHGIEIVVVGPEDPLTNGLQDFLRDANIPCFGPSAAAARLEGSKAWAKAFMNRHQIPTARHATFSDLTVALEYVEHQTFPMVVKASGLAGGKGVTIAHSREDARKALEAIMGTTPVFGPATGAEVVIEEYLVGDEVSAIAFCDGDSVVACLPFARDYKRLEEHDSGPNTGGMGSFAPVTDLTTDIAASIQNILVRTVKGMREEGHPYHGVLYGGLIITKGGAAEDGREEVKVLEFNCRFGDPEAQSILPLLSDKVDLAKLMLQCAQGGRFGDTTGRLAASTPRDLTTKENTFAATVIAASEGYPTATESIKPHIIHGLPLACRVPGVCSVAQAGTARLVLANGARVITVSGGRVLGVTGKATTLRLALLHAYHGLSEIRFQGMRCRTDIGARAVMSQPVRVAILGSSRGTSVSKILTGKRGVFEVVLAMSDTQDANGILSKAQAAHVPDCRFLGADSGGNGDSEMARDALEEKIEVAMEESQAEILLLNGYRRILSPRLCRVLRGRCLNIHPSLLPDFGGHFDLAVHQAVLDAGRTSSGCSVHFVTENVDQGPVLIQKTCSVEPGFDTAATLKAKVQELEERAWEEAVRVYQEDLPRITRAILSMSDPKTF</sequence>
<dbReference type="InterPro" id="IPR000115">
    <property type="entry name" value="PRibGlycinamide_synth"/>
</dbReference>
<evidence type="ECO:0000256" key="13">
    <source>
        <dbReference type="PROSITE-ProRule" id="PRU00409"/>
    </source>
</evidence>
<dbReference type="OrthoDB" id="2018833at2759"/>
<dbReference type="SUPFAM" id="SSF51246">
    <property type="entry name" value="Rudiment single hybrid motif"/>
    <property type="match status" value="1"/>
</dbReference>
<gene>
    <name evidence="16" type="ORF">NSK_001672</name>
</gene>
<dbReference type="Pfam" id="PF02844">
    <property type="entry name" value="GARS_N"/>
    <property type="match status" value="1"/>
</dbReference>
<dbReference type="GO" id="GO:0006189">
    <property type="term" value="P:'de novo' IMP biosynthetic process"/>
    <property type="evidence" value="ECO:0007669"/>
    <property type="project" value="UniProtKB-UniPathway"/>
</dbReference>
<evidence type="ECO:0000256" key="2">
    <source>
        <dbReference type="ARBA" id="ARBA00008630"/>
    </source>
</evidence>
<dbReference type="InterPro" id="IPR020562">
    <property type="entry name" value="PRibGlycinamide_synth_N"/>
</dbReference>
<dbReference type="InterPro" id="IPR020561">
    <property type="entry name" value="PRibGlycinamid_synth_ATP-grasp"/>
</dbReference>
<dbReference type="GO" id="GO:0009113">
    <property type="term" value="P:purine nucleobase biosynthetic process"/>
    <property type="evidence" value="ECO:0007669"/>
    <property type="project" value="InterPro"/>
</dbReference>
<dbReference type="AlphaFoldDB" id="A0A4D9D7F5"/>
<dbReference type="GO" id="GO:0004637">
    <property type="term" value="F:phosphoribosylamine-glycine ligase activity"/>
    <property type="evidence" value="ECO:0007669"/>
    <property type="project" value="UniProtKB-EC"/>
</dbReference>
<dbReference type="Gene3D" id="3.90.600.10">
    <property type="entry name" value="Phosphoribosylglycinamide synthetase, C-terminal domain"/>
    <property type="match status" value="1"/>
</dbReference>
<dbReference type="SUPFAM" id="SSF52440">
    <property type="entry name" value="PreATP-grasp domain"/>
    <property type="match status" value="1"/>
</dbReference>
<dbReference type="PROSITE" id="PS00866">
    <property type="entry name" value="CPSASE_1"/>
    <property type="match status" value="1"/>
</dbReference>
<comment type="caution">
    <text evidence="16">The sequence shown here is derived from an EMBL/GenBank/DDBJ whole genome shotgun (WGS) entry which is preliminary data.</text>
</comment>
<dbReference type="InterPro" id="IPR005479">
    <property type="entry name" value="CPAse_ATP-bd"/>
</dbReference>
<evidence type="ECO:0000256" key="6">
    <source>
        <dbReference type="ARBA" id="ARBA00022598"/>
    </source>
</evidence>
<dbReference type="InterPro" id="IPR001555">
    <property type="entry name" value="GART_AS"/>
</dbReference>
<feature type="chain" id="PRO_5020028458" description="Trifunctional purine biosynthetic protein adenosine-3" evidence="14">
    <location>
        <begin position="21"/>
        <end position="742"/>
    </location>
</feature>
<dbReference type="GO" id="GO:0005524">
    <property type="term" value="F:ATP binding"/>
    <property type="evidence" value="ECO:0007669"/>
    <property type="project" value="UniProtKB-UniRule"/>
</dbReference>
<evidence type="ECO:0000256" key="11">
    <source>
        <dbReference type="ARBA" id="ARBA00042242"/>
    </source>
</evidence>
<dbReference type="Gene3D" id="3.30.1490.20">
    <property type="entry name" value="ATP-grasp fold, A domain"/>
    <property type="match status" value="1"/>
</dbReference>
<dbReference type="Pfam" id="PF00551">
    <property type="entry name" value="Formyl_trans_N"/>
    <property type="match status" value="1"/>
</dbReference>
<dbReference type="Gene3D" id="3.40.50.170">
    <property type="entry name" value="Formyl transferase, N-terminal domain"/>
    <property type="match status" value="1"/>
</dbReference>
<evidence type="ECO:0000259" key="15">
    <source>
        <dbReference type="PROSITE" id="PS50975"/>
    </source>
</evidence>
<dbReference type="PANTHER" id="PTHR43472:SF1">
    <property type="entry name" value="PHOSPHORIBOSYLAMINE--GLYCINE LIGASE, CHLOROPLASTIC"/>
    <property type="match status" value="1"/>
</dbReference>
<dbReference type="InterPro" id="IPR020560">
    <property type="entry name" value="PRibGlycinamide_synth_C-dom"/>
</dbReference>
<keyword evidence="7 13" id="KW-0547">Nucleotide-binding</keyword>
<dbReference type="InterPro" id="IPR011054">
    <property type="entry name" value="Rudment_hybrid_motif"/>
</dbReference>
<dbReference type="InterPro" id="IPR011761">
    <property type="entry name" value="ATP-grasp"/>
</dbReference>
<dbReference type="PROSITE" id="PS00373">
    <property type="entry name" value="GART"/>
    <property type="match status" value="1"/>
</dbReference>
<dbReference type="Pfam" id="PF01071">
    <property type="entry name" value="GARS_A"/>
    <property type="match status" value="1"/>
</dbReference>
<proteinExistence type="inferred from homology"/>
<evidence type="ECO:0000256" key="4">
    <source>
        <dbReference type="ARBA" id="ARBA00013255"/>
    </source>
</evidence>
<evidence type="ECO:0000256" key="7">
    <source>
        <dbReference type="ARBA" id="ARBA00022741"/>
    </source>
</evidence>
<feature type="domain" description="ATP-grasp" evidence="15">
    <location>
        <begin position="179"/>
        <end position="397"/>
    </location>
</feature>
<dbReference type="Gene3D" id="3.40.50.20">
    <property type="match status" value="1"/>
</dbReference>
<dbReference type="InterPro" id="IPR037123">
    <property type="entry name" value="PRibGlycinamide_synth_C_sf"/>
</dbReference>
<keyword evidence="8" id="KW-0658">Purine biosynthesis</keyword>
<dbReference type="SUPFAM" id="SSF53328">
    <property type="entry name" value="Formyltransferase"/>
    <property type="match status" value="1"/>
</dbReference>
<accession>A0A4D9D7F5</accession>
<keyword evidence="17" id="KW-1185">Reference proteome</keyword>
<dbReference type="InterPro" id="IPR016185">
    <property type="entry name" value="PreATP-grasp_dom_sf"/>
</dbReference>
<evidence type="ECO:0000256" key="3">
    <source>
        <dbReference type="ARBA" id="ARBA00008696"/>
    </source>
</evidence>
<dbReference type="InterPro" id="IPR002376">
    <property type="entry name" value="Formyl_transf_N"/>
</dbReference>
<evidence type="ECO:0000256" key="5">
    <source>
        <dbReference type="ARBA" id="ARBA00021140"/>
    </source>
</evidence>
<evidence type="ECO:0000256" key="8">
    <source>
        <dbReference type="ARBA" id="ARBA00022755"/>
    </source>
</evidence>
<keyword evidence="9 13" id="KW-0067">ATP-binding</keyword>
<dbReference type="EC" id="6.3.4.13" evidence="4"/>
<dbReference type="Proteomes" id="UP000355283">
    <property type="component" value="Unassembled WGS sequence"/>
</dbReference>
<comment type="similarity">
    <text evidence="2">In the C-terminal section; belongs to the GART family.</text>
</comment>
<dbReference type="SMART" id="SM01210">
    <property type="entry name" value="GARS_C"/>
    <property type="match status" value="1"/>
</dbReference>
<evidence type="ECO:0000313" key="17">
    <source>
        <dbReference type="Proteomes" id="UP000355283"/>
    </source>
</evidence>
<keyword evidence="14" id="KW-0732">Signal</keyword>
<feature type="signal peptide" evidence="14">
    <location>
        <begin position="1"/>
        <end position="20"/>
    </location>
</feature>
<evidence type="ECO:0000256" key="9">
    <source>
        <dbReference type="ARBA" id="ARBA00022840"/>
    </source>
</evidence>
<dbReference type="UniPathway" id="UPA00074">
    <property type="reaction ID" value="UER00125"/>
</dbReference>
<dbReference type="EMBL" id="SDOX01000006">
    <property type="protein sequence ID" value="TFJ87340.1"/>
    <property type="molecule type" value="Genomic_DNA"/>
</dbReference>
<comment type="pathway">
    <text evidence="1">Purine metabolism; IMP biosynthesis via de novo pathway; N(1)-(5-phospho-D-ribosyl)glycinamide from 5-phospho-alpha-D-ribose 1-diphosphate: step 2/2.</text>
</comment>
<evidence type="ECO:0000256" key="10">
    <source>
        <dbReference type="ARBA" id="ARBA00038345"/>
    </source>
</evidence>
<dbReference type="InterPro" id="IPR013815">
    <property type="entry name" value="ATP_grasp_subdomain_1"/>
</dbReference>
<evidence type="ECO:0000313" key="16">
    <source>
        <dbReference type="EMBL" id="TFJ87340.1"/>
    </source>
</evidence>
<comment type="similarity">
    <text evidence="10">Belongs to the GARS family.</text>
</comment>
<dbReference type="PROSITE" id="PS50975">
    <property type="entry name" value="ATP_GRASP"/>
    <property type="match status" value="1"/>
</dbReference>
<comment type="similarity">
    <text evidence="3">In the central section; belongs to the AIR synthase family.</text>
</comment>
<dbReference type="PROSITE" id="PS00184">
    <property type="entry name" value="GARS"/>
    <property type="match status" value="1"/>
</dbReference>
<dbReference type="GO" id="GO:0046872">
    <property type="term" value="F:metal ion binding"/>
    <property type="evidence" value="ECO:0007669"/>
    <property type="project" value="InterPro"/>
</dbReference>
<evidence type="ECO:0000256" key="12">
    <source>
        <dbReference type="ARBA" id="ARBA00042864"/>
    </source>
</evidence>